<protein>
    <recommendedName>
        <fullName evidence="4">IgA peptidase M64</fullName>
    </recommendedName>
</protein>
<evidence type="ECO:0000313" key="3">
    <source>
        <dbReference type="Proteomes" id="UP001479436"/>
    </source>
</evidence>
<dbReference type="InterPro" id="IPR019026">
    <property type="entry name" value="Peptidase_M64_IgA"/>
</dbReference>
<dbReference type="EMBL" id="JASJQH010000365">
    <property type="protein sequence ID" value="KAK9764795.1"/>
    <property type="molecule type" value="Genomic_DNA"/>
</dbReference>
<organism evidence="2 3">
    <name type="scientific">Basidiobolus ranarum</name>
    <dbReference type="NCBI Taxonomy" id="34480"/>
    <lineage>
        <taxon>Eukaryota</taxon>
        <taxon>Fungi</taxon>
        <taxon>Fungi incertae sedis</taxon>
        <taxon>Zoopagomycota</taxon>
        <taxon>Entomophthoromycotina</taxon>
        <taxon>Basidiobolomycetes</taxon>
        <taxon>Basidiobolales</taxon>
        <taxon>Basidiobolaceae</taxon>
        <taxon>Basidiobolus</taxon>
    </lineage>
</organism>
<evidence type="ECO:0000313" key="2">
    <source>
        <dbReference type="EMBL" id="KAK9764795.1"/>
    </source>
</evidence>
<accession>A0ABR2WTF6</accession>
<comment type="caution">
    <text evidence="2">The sequence shown here is derived from an EMBL/GenBank/DDBJ whole genome shotgun (WGS) entry which is preliminary data.</text>
</comment>
<reference evidence="2 3" key="1">
    <citation type="submission" date="2023-04" db="EMBL/GenBank/DDBJ databases">
        <title>Genome of Basidiobolus ranarum AG-B5.</title>
        <authorList>
            <person name="Stajich J.E."/>
            <person name="Carter-House D."/>
            <person name="Gryganskyi A."/>
        </authorList>
    </citation>
    <scope>NUCLEOTIDE SEQUENCE [LARGE SCALE GENOMIC DNA]</scope>
    <source>
        <strain evidence="2 3">AG-B5</strain>
    </source>
</reference>
<evidence type="ECO:0000256" key="1">
    <source>
        <dbReference type="SAM" id="SignalP"/>
    </source>
</evidence>
<proteinExistence type="predicted"/>
<dbReference type="Proteomes" id="UP001479436">
    <property type="component" value="Unassembled WGS sequence"/>
</dbReference>
<gene>
    <name evidence="2" type="ORF">K7432_007412</name>
</gene>
<dbReference type="InterPro" id="IPR024079">
    <property type="entry name" value="MetalloPept_cat_dom_sf"/>
</dbReference>
<feature type="signal peptide" evidence="1">
    <location>
        <begin position="1"/>
        <end position="18"/>
    </location>
</feature>
<feature type="chain" id="PRO_5047128803" description="IgA peptidase M64" evidence="1">
    <location>
        <begin position="19"/>
        <end position="597"/>
    </location>
</feature>
<name>A0ABR2WTF6_9FUNG</name>
<evidence type="ECO:0008006" key="4">
    <source>
        <dbReference type="Google" id="ProtNLM"/>
    </source>
</evidence>
<keyword evidence="3" id="KW-1185">Reference proteome</keyword>
<sequence>MRLCSLFLLLFTLTEGEASNYPESFQIRGLRTGNECQILGEGPAQHLRVNKVILNERSKTLDSHSGLPQESIDKYFELTGNNELEVREKLTELCPVLVQSAQIQAKPSFQKGDELVPIIKSGDPSNRIDVVFMGDGYTMEERDKFISDIKRLSKDMFTGHTFASYLPLFNIWGFFRASEESGIGANGVPKRTSFGLYRDGTELRGIYPSKRKLAREVCEALKPYQCDFPSLIGNDDFYGGLGGEFVISTRSETSGTIVLRHEMGHNFVEVGEEYDGGYVYDGVNSAPSLDHIGWKHWVTGPLKEQRNALRVQDYSWYDLAKGPYNITFESDGRYHRWYMQLSVSGAEIPDSFAVYLDGKPLHWKTSGISDRSFYSWFVERKLSQGPHTLVFEAPIPASSEGPIRQLCSVTLHEYGNEYEYHWNNRYINAYPTYDIRGVKHYRPTNEFCLMRNMSSEDFCAPCQEGLWQRFLSRISFIDELKVEPIYPSANYGKPKRTQFTLTPIKLAQFREHKIKGEKYILNWYKNGRLIKRLKNKFNFSLKSKKALGTWTAELTFRTKEVRKDTDGLLTSNKTIEVTQDATFLDMNQITNDKWNWE</sequence>
<dbReference type="Pfam" id="PF09471">
    <property type="entry name" value="Peptidase_M64"/>
    <property type="match status" value="1"/>
</dbReference>
<keyword evidence="1" id="KW-0732">Signal</keyword>
<dbReference type="Gene3D" id="3.40.390.10">
    <property type="entry name" value="Collagenase (Catalytic Domain)"/>
    <property type="match status" value="2"/>
</dbReference>